<evidence type="ECO:0000256" key="2">
    <source>
        <dbReference type="PROSITE-ProRule" id="PRU00626"/>
    </source>
</evidence>
<reference evidence="4 5" key="2">
    <citation type="submission" date="2009-02" db="EMBL/GenBank/DDBJ databases">
        <title>Draft genome sequence of Clostridium methylpentosum (DSM 5476).</title>
        <authorList>
            <person name="Sudarsanam P."/>
            <person name="Ley R."/>
            <person name="Guruge J."/>
            <person name="Turnbaugh P.J."/>
            <person name="Mahowald M."/>
            <person name="Liep D."/>
            <person name="Gordon J."/>
        </authorList>
    </citation>
    <scope>NUCLEOTIDE SEQUENCE [LARGE SCALE GENOMIC DNA]</scope>
    <source>
        <strain evidence="4 5">DSM 5476</strain>
    </source>
</reference>
<organism evidence="4 5">
    <name type="scientific">[Clostridium] methylpentosum DSM 5476</name>
    <dbReference type="NCBI Taxonomy" id="537013"/>
    <lineage>
        <taxon>Bacteria</taxon>
        <taxon>Bacillati</taxon>
        <taxon>Bacillota</taxon>
        <taxon>Clostridia</taxon>
        <taxon>Eubacteriales</taxon>
        <taxon>Oscillospiraceae</taxon>
        <taxon>Oscillospiraceae incertae sedis</taxon>
    </lineage>
</organism>
<dbReference type="HOGENOM" id="CLU_095994_1_2_9"/>
<evidence type="ECO:0000256" key="1">
    <source>
        <dbReference type="ARBA" id="ARBA00022884"/>
    </source>
</evidence>
<evidence type="ECO:0000313" key="4">
    <source>
        <dbReference type="EMBL" id="EEG29080.1"/>
    </source>
</evidence>
<keyword evidence="5" id="KW-1185">Reference proteome</keyword>
<dbReference type="InterPro" id="IPR035920">
    <property type="entry name" value="YhbY-like_sf"/>
</dbReference>
<feature type="domain" description="CRM" evidence="3">
    <location>
        <begin position="1"/>
        <end position="95"/>
    </location>
</feature>
<name>C0EHF6_9FIRM</name>
<dbReference type="Gene3D" id="3.30.110.60">
    <property type="entry name" value="YhbY-like"/>
    <property type="match status" value="1"/>
</dbReference>
<dbReference type="Proteomes" id="UP000003340">
    <property type="component" value="Unassembled WGS sequence"/>
</dbReference>
<evidence type="ECO:0000313" key="5">
    <source>
        <dbReference type="Proteomes" id="UP000003340"/>
    </source>
</evidence>
<dbReference type="PROSITE" id="PS51295">
    <property type="entry name" value="CRM"/>
    <property type="match status" value="1"/>
</dbReference>
<dbReference type="InterPro" id="IPR001890">
    <property type="entry name" value="RNA-binding_CRM"/>
</dbReference>
<dbReference type="STRING" id="537013.CLOSTMETH_03193"/>
<proteinExistence type="predicted"/>
<comment type="caution">
    <text evidence="4">The sequence shown here is derived from an EMBL/GenBank/DDBJ whole genome shotgun (WGS) entry which is preliminary data.</text>
</comment>
<dbReference type="AlphaFoldDB" id="C0EHF6"/>
<gene>
    <name evidence="4" type="ORF">CLOSTMETH_03193</name>
</gene>
<reference evidence="4 5" key="1">
    <citation type="submission" date="2009-01" db="EMBL/GenBank/DDBJ databases">
        <authorList>
            <person name="Fulton L."/>
            <person name="Clifton S."/>
            <person name="Fulton B."/>
            <person name="Xu J."/>
            <person name="Minx P."/>
            <person name="Pepin K.H."/>
            <person name="Johnson M."/>
            <person name="Bhonagiri V."/>
            <person name="Nash W.E."/>
            <person name="Mardis E.R."/>
            <person name="Wilson R.K."/>
        </authorList>
    </citation>
    <scope>NUCLEOTIDE SEQUENCE [LARGE SCALE GENOMIC DNA]</scope>
    <source>
        <strain evidence="4 5">DSM 5476</strain>
    </source>
</reference>
<dbReference type="InterPro" id="IPR051925">
    <property type="entry name" value="RNA-binding_domain"/>
</dbReference>
<dbReference type="SUPFAM" id="SSF75471">
    <property type="entry name" value="YhbY-like"/>
    <property type="match status" value="1"/>
</dbReference>
<protein>
    <submittedName>
        <fullName evidence="4">Putative RNA-binding protein, YhbY family</fullName>
    </submittedName>
</protein>
<sequence length="95" mass="10397">MITSKQRAKLRSMANELPTTIQIGKNGITDEVVAQIREAILPNELIKLRVLETAMLTAREAAQSIAEATGAEIVQVIGTRFVLYQPNPEAPVIEL</sequence>
<dbReference type="SMART" id="SM01103">
    <property type="entry name" value="CRS1_YhbY"/>
    <property type="match status" value="1"/>
</dbReference>
<accession>C0EHF6</accession>
<dbReference type="EMBL" id="ACEC01000115">
    <property type="protein sequence ID" value="EEG29080.1"/>
    <property type="molecule type" value="Genomic_DNA"/>
</dbReference>
<dbReference type="PANTHER" id="PTHR40065:SF3">
    <property type="entry name" value="RNA-BINDING PROTEIN YHBY"/>
    <property type="match status" value="1"/>
</dbReference>
<dbReference type="Pfam" id="PF01985">
    <property type="entry name" value="CRS1_YhbY"/>
    <property type="match status" value="1"/>
</dbReference>
<keyword evidence="1 2" id="KW-0694">RNA-binding</keyword>
<dbReference type="PANTHER" id="PTHR40065">
    <property type="entry name" value="RNA-BINDING PROTEIN YHBY"/>
    <property type="match status" value="1"/>
</dbReference>
<dbReference type="GO" id="GO:0003723">
    <property type="term" value="F:RNA binding"/>
    <property type="evidence" value="ECO:0007669"/>
    <property type="project" value="UniProtKB-UniRule"/>
</dbReference>
<dbReference type="eggNOG" id="COG1534">
    <property type="taxonomic scope" value="Bacteria"/>
</dbReference>
<evidence type="ECO:0000259" key="3">
    <source>
        <dbReference type="PROSITE" id="PS51295"/>
    </source>
</evidence>